<gene>
    <name evidence="4" type="ORF">A3G33_02965</name>
</gene>
<dbReference type="AlphaFoldDB" id="A0A1G1KVN1"/>
<evidence type="ECO:0000259" key="3">
    <source>
        <dbReference type="Pfam" id="PF01145"/>
    </source>
</evidence>
<dbReference type="Proteomes" id="UP000178187">
    <property type="component" value="Unassembled WGS sequence"/>
</dbReference>
<accession>A0A1G1KVN1</accession>
<dbReference type="SUPFAM" id="SSF117892">
    <property type="entry name" value="Band 7/SPFH domain"/>
    <property type="match status" value="1"/>
</dbReference>
<sequence>MPYLITGLVVLGAISLFFLRHILGGMVGLYRVVPVNEAHIRILRHKKDTFSTREGRSSYWVIPFITKLNRLPLSNLAIPVNDIKLNDKNMAKFVCDIVCFINIRDLNLAAERLVLSNAEKEMGFDFMRLSEDLKAIMESIGRTVVTKQTLLDIYMNRQLLDEAITKEVEVVFPKWGIQLVDLELKDIKDAAGSTIIADIERKVAADIRRDADIRVATTTKEAEIAKAEAEELYRKRQIEKDKAIGIAEQTKNQDIALEEAKANTQKIEALRKIEVGHADIEKEKIEQLALAQRIKFTVEAEGHSNEIEAVGRAEANIIQIKKEAEAAGTLKLAEALKQFNETALNVKMLDIHKDVMIAKFHALAESIQKADIKWIMSGANAQKFFGLNLDAEGGANLQQFFDESGLDLEKLKALLVKDKNDIGPAKTK</sequence>
<comment type="caution">
    <text evidence="4">The sequence shown here is derived from an EMBL/GenBank/DDBJ whole genome shotgun (WGS) entry which is preliminary data.</text>
</comment>
<feature type="domain" description="Band 7" evidence="3">
    <location>
        <begin position="32"/>
        <end position="221"/>
    </location>
</feature>
<feature type="coiled-coil region" evidence="2">
    <location>
        <begin position="215"/>
        <end position="242"/>
    </location>
</feature>
<keyword evidence="2" id="KW-0175">Coiled coil</keyword>
<dbReference type="InterPro" id="IPR001107">
    <property type="entry name" value="Band_7"/>
</dbReference>
<comment type="subcellular location">
    <subcellularLocation>
        <location evidence="1">Membrane</location>
        <topology evidence="1">Single-pass membrane protein</topology>
    </subcellularLocation>
</comment>
<reference evidence="4 5" key="1">
    <citation type="journal article" date="2016" name="Nat. Commun.">
        <title>Thousands of microbial genomes shed light on interconnected biogeochemical processes in an aquifer system.</title>
        <authorList>
            <person name="Anantharaman K."/>
            <person name="Brown C.T."/>
            <person name="Hug L.A."/>
            <person name="Sharon I."/>
            <person name="Castelle C.J."/>
            <person name="Probst A.J."/>
            <person name="Thomas B.C."/>
            <person name="Singh A."/>
            <person name="Wilkins M.J."/>
            <person name="Karaoz U."/>
            <person name="Brodie E.L."/>
            <person name="Williams K.H."/>
            <person name="Hubbard S.S."/>
            <person name="Banfield J.F."/>
        </authorList>
    </citation>
    <scope>NUCLEOTIDE SEQUENCE [LARGE SCALE GENOMIC DNA]</scope>
</reference>
<name>A0A1G1KVN1_9BACT</name>
<dbReference type="InterPro" id="IPR036013">
    <property type="entry name" value="Band_7/SPFH_dom_sf"/>
</dbReference>
<organism evidence="4 5">
    <name type="scientific">Candidatus Danuiimicrobium aquiferis</name>
    <dbReference type="NCBI Taxonomy" id="1801832"/>
    <lineage>
        <taxon>Bacteria</taxon>
        <taxon>Pseudomonadati</taxon>
        <taxon>Candidatus Omnitrophota</taxon>
        <taxon>Candidatus Danuiimicrobium</taxon>
    </lineage>
</organism>
<dbReference type="Pfam" id="PF01145">
    <property type="entry name" value="Band_7"/>
    <property type="match status" value="1"/>
</dbReference>
<evidence type="ECO:0000313" key="4">
    <source>
        <dbReference type="EMBL" id="OGW96940.1"/>
    </source>
</evidence>
<dbReference type="GO" id="GO:0016020">
    <property type="term" value="C:membrane"/>
    <property type="evidence" value="ECO:0007669"/>
    <property type="project" value="UniProtKB-SubCell"/>
</dbReference>
<dbReference type="EMBL" id="MHFR01000045">
    <property type="protein sequence ID" value="OGW96940.1"/>
    <property type="molecule type" value="Genomic_DNA"/>
</dbReference>
<evidence type="ECO:0000256" key="1">
    <source>
        <dbReference type="ARBA" id="ARBA00004167"/>
    </source>
</evidence>
<evidence type="ECO:0000256" key="2">
    <source>
        <dbReference type="SAM" id="Coils"/>
    </source>
</evidence>
<proteinExistence type="predicted"/>
<dbReference type="Gene3D" id="3.30.479.30">
    <property type="entry name" value="Band 7 domain"/>
    <property type="match status" value="1"/>
</dbReference>
<evidence type="ECO:0000313" key="5">
    <source>
        <dbReference type="Proteomes" id="UP000178187"/>
    </source>
</evidence>
<protein>
    <recommendedName>
        <fullName evidence="3">Band 7 domain-containing protein</fullName>
    </recommendedName>
</protein>